<dbReference type="EMBL" id="CP017553">
    <property type="protein sequence ID" value="AOW00812.1"/>
    <property type="molecule type" value="Genomic_DNA"/>
</dbReference>
<reference evidence="1 2" key="1">
    <citation type="journal article" date="2016" name="PLoS ONE">
        <title>Sequence Assembly of Yarrowia lipolytica Strain W29/CLIB89 Shows Transposable Element Diversity.</title>
        <authorList>
            <person name="Magnan C."/>
            <person name="Yu J."/>
            <person name="Chang I."/>
            <person name="Jahn E."/>
            <person name="Kanomata Y."/>
            <person name="Wu J."/>
            <person name="Zeller M."/>
            <person name="Oakes M."/>
            <person name="Baldi P."/>
            <person name="Sandmeyer S."/>
        </authorList>
    </citation>
    <scope>NUCLEOTIDE SEQUENCE [LARGE SCALE GENOMIC DNA]</scope>
    <source>
        <strain evidence="2">CLIB89(W29)</strain>
    </source>
</reference>
<protein>
    <submittedName>
        <fullName evidence="1">Uncharacterized protein</fullName>
    </submittedName>
</protein>
<proteinExistence type="predicted"/>
<gene>
    <name evidence="1" type="ORF">YALI1_A18470g</name>
</gene>
<dbReference type="AlphaFoldDB" id="A0A1D8N5A1"/>
<dbReference type="VEuPathDB" id="FungiDB:YALI1_A18470g"/>
<name>A0A1D8N5A1_YARLL</name>
<dbReference type="Proteomes" id="UP000182444">
    <property type="component" value="Chromosome 1A"/>
</dbReference>
<dbReference type="GeneID" id="94582521"/>
<sequence>MKLPGYPTPASTALLNSWNPVDLKVIKCHVSQIELCCCREIWPPHLGGWIIGYPARFWPTLAYYGVDGAASTSRRWWFDLDGYVPRGRIRLVAFLKSFGGIKPNSERTLSKRVRISLSVSLRHAPVTSCGQKELDTVGYKRA</sequence>
<accession>A0A1D8N5A1</accession>
<evidence type="ECO:0000313" key="2">
    <source>
        <dbReference type="Proteomes" id="UP000182444"/>
    </source>
</evidence>
<dbReference type="RefSeq" id="XP_068137957.1">
    <property type="nucleotide sequence ID" value="XM_068281856.1"/>
</dbReference>
<organism evidence="1 2">
    <name type="scientific">Yarrowia lipolytica</name>
    <name type="common">Candida lipolytica</name>
    <dbReference type="NCBI Taxonomy" id="4952"/>
    <lineage>
        <taxon>Eukaryota</taxon>
        <taxon>Fungi</taxon>
        <taxon>Dikarya</taxon>
        <taxon>Ascomycota</taxon>
        <taxon>Saccharomycotina</taxon>
        <taxon>Dipodascomycetes</taxon>
        <taxon>Dipodascales</taxon>
        <taxon>Dipodascales incertae sedis</taxon>
        <taxon>Yarrowia</taxon>
    </lineage>
</organism>
<evidence type="ECO:0000313" key="1">
    <source>
        <dbReference type="EMBL" id="AOW00812.1"/>
    </source>
</evidence>